<evidence type="ECO:0000313" key="3">
    <source>
        <dbReference type="Proteomes" id="UP000618591"/>
    </source>
</evidence>
<dbReference type="InterPro" id="IPR001753">
    <property type="entry name" value="Enoyl-CoA_hydra/iso"/>
</dbReference>
<dbReference type="PANTHER" id="PTHR43802:SF1">
    <property type="entry name" value="IP11341P-RELATED"/>
    <property type="match status" value="1"/>
</dbReference>
<dbReference type="EMBL" id="BMDW01000002">
    <property type="protein sequence ID" value="GGA36643.1"/>
    <property type="molecule type" value="Genomic_DNA"/>
</dbReference>
<gene>
    <name evidence="2" type="primary">paaG</name>
    <name evidence="2" type="ORF">GCM10011395_03690</name>
</gene>
<evidence type="ECO:0000313" key="2">
    <source>
        <dbReference type="EMBL" id="GGA36643.1"/>
    </source>
</evidence>
<comment type="caution">
    <text evidence="2">The sequence shown here is derived from an EMBL/GenBank/DDBJ whole genome shotgun (WGS) entry which is preliminary data.</text>
</comment>
<sequence length="273" mass="29392">MSNPDDAKAVLAEVADGIMTITLNRPDRGNAWNGPMAWEYFALLEQAARASDVRAIIVTGAGKAFCVGGDGEKLAVMAETGDTKPAAAQPYWFPLSIGKPIIAAINGACFGIGLQQALVSDIRFASEDAKFSTAYARRGLVAEMGMSWLLPRLVGTGHAMDLLISARLVRAAEAERMGLINRVVAAGDLLAEARAYAKQLVDHCAPRSMRAIKEQCFRDLTNSFFDGFARSETLLNEAFGHADFKEGMRSWQEGRAPAFPALPDELALLDLKA</sequence>
<dbReference type="SUPFAM" id="SSF52096">
    <property type="entry name" value="ClpP/crotonase"/>
    <property type="match status" value="1"/>
</dbReference>
<dbReference type="Pfam" id="PF00378">
    <property type="entry name" value="ECH_1"/>
    <property type="match status" value="1"/>
</dbReference>
<protein>
    <submittedName>
        <fullName evidence="2">Enoyl-CoA hydratase</fullName>
    </submittedName>
</protein>
<dbReference type="Proteomes" id="UP000618591">
    <property type="component" value="Unassembled WGS sequence"/>
</dbReference>
<keyword evidence="3" id="KW-1185">Reference proteome</keyword>
<dbReference type="CDD" id="cd06558">
    <property type="entry name" value="crotonase-like"/>
    <property type="match status" value="1"/>
</dbReference>
<dbReference type="RefSeq" id="WP_188445081.1">
    <property type="nucleotide sequence ID" value="NZ_BMDW01000002.1"/>
</dbReference>
<organism evidence="2 3">
    <name type="scientific">Sphingomonas psychrolutea</name>
    <dbReference type="NCBI Taxonomy" id="1259676"/>
    <lineage>
        <taxon>Bacteria</taxon>
        <taxon>Pseudomonadati</taxon>
        <taxon>Pseudomonadota</taxon>
        <taxon>Alphaproteobacteria</taxon>
        <taxon>Sphingomonadales</taxon>
        <taxon>Sphingomonadaceae</taxon>
        <taxon>Sphingomonas</taxon>
    </lineage>
</organism>
<dbReference type="Gene3D" id="3.90.226.10">
    <property type="entry name" value="2-enoyl-CoA Hydratase, Chain A, domain 1"/>
    <property type="match status" value="1"/>
</dbReference>
<accession>A0ABQ1G397</accession>
<dbReference type="InterPro" id="IPR029045">
    <property type="entry name" value="ClpP/crotonase-like_dom_sf"/>
</dbReference>
<comment type="similarity">
    <text evidence="1">Belongs to the enoyl-CoA hydratase/isomerase family.</text>
</comment>
<proteinExistence type="inferred from homology"/>
<name>A0ABQ1G397_9SPHN</name>
<dbReference type="PANTHER" id="PTHR43802">
    <property type="entry name" value="ENOYL-COA HYDRATASE"/>
    <property type="match status" value="1"/>
</dbReference>
<evidence type="ECO:0000256" key="1">
    <source>
        <dbReference type="ARBA" id="ARBA00005254"/>
    </source>
</evidence>
<reference evidence="3" key="1">
    <citation type="journal article" date="2019" name="Int. J. Syst. Evol. Microbiol.">
        <title>The Global Catalogue of Microorganisms (GCM) 10K type strain sequencing project: providing services to taxonomists for standard genome sequencing and annotation.</title>
        <authorList>
            <consortium name="The Broad Institute Genomics Platform"/>
            <consortium name="The Broad Institute Genome Sequencing Center for Infectious Disease"/>
            <person name="Wu L."/>
            <person name="Ma J."/>
        </authorList>
    </citation>
    <scope>NUCLEOTIDE SEQUENCE [LARGE SCALE GENOMIC DNA]</scope>
    <source>
        <strain evidence="3">CGMCC 1.10106</strain>
    </source>
</reference>